<keyword evidence="3 5" id="KW-1133">Transmembrane helix</keyword>
<evidence type="ECO:0000256" key="4">
    <source>
        <dbReference type="ARBA" id="ARBA00023136"/>
    </source>
</evidence>
<gene>
    <name evidence="7" type="ORF">GRB96_07095</name>
</gene>
<dbReference type="InterPro" id="IPR010652">
    <property type="entry name" value="DUF1232"/>
</dbReference>
<name>A0A7X4W4D0_9GAMM</name>
<reference evidence="7 8" key="1">
    <citation type="submission" date="2019-12" db="EMBL/GenBank/DDBJ databases">
        <title>Draft genome sequencing of Halomonas alimentaria DSM 15356.</title>
        <authorList>
            <person name="Pandiyan K."/>
            <person name="Kushwaha P."/>
            <person name="Gowdham M."/>
            <person name="Chakdar H."/>
            <person name="Singh A."/>
            <person name="Kumar M."/>
            <person name="Saxena A.K."/>
        </authorList>
    </citation>
    <scope>NUCLEOTIDE SEQUENCE [LARGE SCALE GENOMIC DNA]</scope>
    <source>
        <strain evidence="7 8">DSM 15356</strain>
    </source>
</reference>
<accession>A0A7X4W4D0</accession>
<evidence type="ECO:0000256" key="5">
    <source>
        <dbReference type="SAM" id="Phobius"/>
    </source>
</evidence>
<comment type="caution">
    <text evidence="7">The sequence shown here is derived from an EMBL/GenBank/DDBJ whole genome shotgun (WGS) entry which is preliminary data.</text>
</comment>
<feature type="domain" description="DUF1232" evidence="6">
    <location>
        <begin position="48"/>
        <end position="84"/>
    </location>
</feature>
<dbReference type="Pfam" id="PF06803">
    <property type="entry name" value="DUF1232"/>
    <property type="match status" value="1"/>
</dbReference>
<evidence type="ECO:0000259" key="6">
    <source>
        <dbReference type="Pfam" id="PF06803"/>
    </source>
</evidence>
<feature type="transmembrane region" description="Helical" evidence="5">
    <location>
        <begin position="44"/>
        <end position="63"/>
    </location>
</feature>
<keyword evidence="2 5" id="KW-0812">Transmembrane</keyword>
<dbReference type="GO" id="GO:0012505">
    <property type="term" value="C:endomembrane system"/>
    <property type="evidence" value="ECO:0007669"/>
    <property type="project" value="UniProtKB-SubCell"/>
</dbReference>
<organism evidence="7 8">
    <name type="scientific">Halomonas alimentaria</name>
    <dbReference type="NCBI Taxonomy" id="147248"/>
    <lineage>
        <taxon>Bacteria</taxon>
        <taxon>Pseudomonadati</taxon>
        <taxon>Pseudomonadota</taxon>
        <taxon>Gammaproteobacteria</taxon>
        <taxon>Oceanospirillales</taxon>
        <taxon>Halomonadaceae</taxon>
        <taxon>Halomonas</taxon>
    </lineage>
</organism>
<keyword evidence="4 5" id="KW-0472">Membrane</keyword>
<proteinExistence type="predicted"/>
<dbReference type="AlphaFoldDB" id="A0A7X4W4D0"/>
<protein>
    <submittedName>
        <fullName evidence="7">DUF1232 domain-containing protein</fullName>
    </submittedName>
</protein>
<comment type="subcellular location">
    <subcellularLocation>
        <location evidence="1">Endomembrane system</location>
        <topology evidence="1">Multi-pass membrane protein</topology>
    </subcellularLocation>
</comment>
<dbReference type="Proteomes" id="UP000487929">
    <property type="component" value="Unassembled WGS sequence"/>
</dbReference>
<evidence type="ECO:0000256" key="1">
    <source>
        <dbReference type="ARBA" id="ARBA00004127"/>
    </source>
</evidence>
<evidence type="ECO:0000256" key="2">
    <source>
        <dbReference type="ARBA" id="ARBA00022692"/>
    </source>
</evidence>
<evidence type="ECO:0000313" key="8">
    <source>
        <dbReference type="Proteomes" id="UP000487929"/>
    </source>
</evidence>
<evidence type="ECO:0000256" key="3">
    <source>
        <dbReference type="ARBA" id="ARBA00022989"/>
    </source>
</evidence>
<dbReference type="OrthoDB" id="9804184at2"/>
<evidence type="ECO:0000313" key="7">
    <source>
        <dbReference type="EMBL" id="NAW34180.1"/>
    </source>
</evidence>
<dbReference type="RefSeq" id="WP_161431485.1">
    <property type="nucleotide sequence ID" value="NZ_CANMEG010000002.1"/>
</dbReference>
<keyword evidence="8" id="KW-1185">Reference proteome</keyword>
<sequence>MAGKGGKLKTRLRGRSRVIGQIVRALKLFVPMLGDVLRGRYRPVPWAAILWMLAALVYLVSPLDLIPDFLVLVGVLDDAVIVGWLLTRVDAALGPYRAWREGGVDANEDDASTT</sequence>
<dbReference type="EMBL" id="WUTT01000001">
    <property type="protein sequence ID" value="NAW34180.1"/>
    <property type="molecule type" value="Genomic_DNA"/>
</dbReference>